<dbReference type="RefSeq" id="XP_037187151.1">
    <property type="nucleotide sequence ID" value="XM_037337771.1"/>
</dbReference>
<organism evidence="1 2">
    <name type="scientific">Botrytis fragariae</name>
    <dbReference type="NCBI Taxonomy" id="1964551"/>
    <lineage>
        <taxon>Eukaryota</taxon>
        <taxon>Fungi</taxon>
        <taxon>Dikarya</taxon>
        <taxon>Ascomycota</taxon>
        <taxon>Pezizomycotina</taxon>
        <taxon>Leotiomycetes</taxon>
        <taxon>Helotiales</taxon>
        <taxon>Sclerotiniaceae</taxon>
        <taxon>Botrytis</taxon>
    </lineage>
</organism>
<evidence type="ECO:0000313" key="1">
    <source>
        <dbReference type="EMBL" id="KAF5868202.1"/>
    </source>
</evidence>
<gene>
    <name evidence="1" type="ORF">Bfra_007398</name>
</gene>
<sequence>MIVTYKEKFGLAPATAAIGDRIFLLRGGYMPFVLREKEWKGKEREAEEQLGEGPPKQVTEQDLMLGVIKTILEIMNIKASSSDESPDAMQNEKGKASKWELIRNCYINGMMDGEKWVESKYSDMSFV</sequence>
<dbReference type="EMBL" id="JABFCT010000026">
    <property type="protein sequence ID" value="KAF5868202.1"/>
    <property type="molecule type" value="Genomic_DNA"/>
</dbReference>
<name>A0A8H6EDD5_9HELO</name>
<accession>A0A8H6EDD5</accession>
<reference evidence="1 2" key="1">
    <citation type="journal article" date="2020" name="Phytopathology">
        <title>A high-quality genome resource of Botrytis fragariae, a new and rapidly spreading fungal pathogen causing strawberry gray mold in the U.S.A.</title>
        <authorList>
            <person name="Wu Y."/>
            <person name="Saski C.A."/>
            <person name="Schnabel G."/>
            <person name="Xiao S."/>
            <person name="Hu M."/>
        </authorList>
    </citation>
    <scope>NUCLEOTIDE SEQUENCE [LARGE SCALE GENOMIC DNA]</scope>
    <source>
        <strain evidence="1 2">BVB16</strain>
    </source>
</reference>
<dbReference type="Proteomes" id="UP000531561">
    <property type="component" value="Unassembled WGS sequence"/>
</dbReference>
<proteinExistence type="predicted"/>
<dbReference type="AlphaFoldDB" id="A0A8H6EDD5"/>
<comment type="caution">
    <text evidence="1">The sequence shown here is derived from an EMBL/GenBank/DDBJ whole genome shotgun (WGS) entry which is preliminary data.</text>
</comment>
<protein>
    <submittedName>
        <fullName evidence="1">Uncharacterized protein</fullName>
    </submittedName>
</protein>
<dbReference type="GeneID" id="59261463"/>
<evidence type="ECO:0000313" key="2">
    <source>
        <dbReference type="Proteomes" id="UP000531561"/>
    </source>
</evidence>
<keyword evidence="2" id="KW-1185">Reference proteome</keyword>
<dbReference type="OrthoDB" id="2157530at2759"/>